<dbReference type="InterPro" id="IPR043128">
    <property type="entry name" value="Rev_trsase/Diguanyl_cyclase"/>
</dbReference>
<organism evidence="5 6">
    <name type="scientific">Silvimonas terrae</name>
    <dbReference type="NCBI Taxonomy" id="300266"/>
    <lineage>
        <taxon>Bacteria</taxon>
        <taxon>Pseudomonadati</taxon>
        <taxon>Pseudomonadota</taxon>
        <taxon>Betaproteobacteria</taxon>
        <taxon>Neisseriales</taxon>
        <taxon>Chitinibacteraceae</taxon>
        <taxon>Silvimonas</taxon>
    </lineage>
</organism>
<dbReference type="Pfam" id="PF00990">
    <property type="entry name" value="GGDEF"/>
    <property type="match status" value="1"/>
</dbReference>
<dbReference type="PROSITE" id="PS50883">
    <property type="entry name" value="EAL"/>
    <property type="match status" value="1"/>
</dbReference>
<gene>
    <name evidence="5" type="ORF">HNQ50_000111</name>
</gene>
<reference evidence="5 6" key="1">
    <citation type="submission" date="2020-08" db="EMBL/GenBank/DDBJ databases">
        <title>Genomic Encyclopedia of Type Strains, Phase IV (KMG-IV): sequencing the most valuable type-strain genomes for metagenomic binning, comparative biology and taxonomic classification.</title>
        <authorList>
            <person name="Goeker M."/>
        </authorList>
    </citation>
    <scope>NUCLEOTIDE SEQUENCE [LARGE SCALE GENOMIC DNA]</scope>
    <source>
        <strain evidence="5 6">DSM 18233</strain>
    </source>
</reference>
<dbReference type="SUPFAM" id="SSF55073">
    <property type="entry name" value="Nucleotide cyclase"/>
    <property type="match status" value="1"/>
</dbReference>
<feature type="domain" description="GGDEF" evidence="4">
    <location>
        <begin position="595"/>
        <end position="731"/>
    </location>
</feature>
<dbReference type="SMART" id="SM00267">
    <property type="entry name" value="GGDEF"/>
    <property type="match status" value="1"/>
</dbReference>
<dbReference type="InterPro" id="IPR000014">
    <property type="entry name" value="PAS"/>
</dbReference>
<dbReference type="SUPFAM" id="SSF55785">
    <property type="entry name" value="PYP-like sensor domain (PAS domain)"/>
    <property type="match status" value="1"/>
</dbReference>
<dbReference type="Gene3D" id="3.30.70.270">
    <property type="match status" value="1"/>
</dbReference>
<feature type="transmembrane region" description="Helical" evidence="1">
    <location>
        <begin position="331"/>
        <end position="353"/>
    </location>
</feature>
<keyword evidence="1" id="KW-0472">Membrane</keyword>
<evidence type="ECO:0000256" key="1">
    <source>
        <dbReference type="SAM" id="Phobius"/>
    </source>
</evidence>
<dbReference type="PANTHER" id="PTHR44757">
    <property type="entry name" value="DIGUANYLATE CYCLASE DGCP"/>
    <property type="match status" value="1"/>
</dbReference>
<dbReference type="SUPFAM" id="SSF141868">
    <property type="entry name" value="EAL domain-like"/>
    <property type="match status" value="1"/>
</dbReference>
<dbReference type="CDD" id="cd01948">
    <property type="entry name" value="EAL"/>
    <property type="match status" value="1"/>
</dbReference>
<evidence type="ECO:0000259" key="4">
    <source>
        <dbReference type="PROSITE" id="PS50887"/>
    </source>
</evidence>
<sequence length="1002" mass="111079">MKITRLKNRFLSGAILISVLLAGAYTLAASWVISQQYQNQARDVLHKAANLINDNLNTQRLSLLTGSRQLATQGNLGTTLWFLTRYADTGIDEATLTATYRQLVGDTWQAAKTAEADQVLVYNSQGKLVSFALLDKKADQFGYAQVAPVPLFKAASAPAGSSANMGDLHKVAKPPHLAEQFDGPLPQREQTVYTVVDGQLAVQTQVPVQGLVFDEAVGTEKLSQEGLVVMTRLLDLAMLTQWRRLTDTDINVFAGNNLTVGSVPAYTRLTHSDVVITGAAAASENDLTENLVNREGYYQYVVTLGNGQHAMGSLAILCSRQITADAIRQTVHILLFIAGVSLLLSIPFAMYLASSISGPLSALIRIFRRVAHDPEDHLVQQELAALKSAPARLRELSVLTDSFIAMNDAIGRKINQVNSINASLERTVEERTAALSAREREFRSLTENSPDTVARYNAECQRIYVNPAFANQFAGGAAALLGKSPSQSPGGIDAEIYEAHLLKVFETGQLDQFELKWPGLNDQLRVSHIRLAPEKNQAGQVMSVLAIGRDITERIEFEDMVWKQANFDLLTGLPNRQMFHDRLEHEARVCHRNGQNMVLMLIDLDHFKEVNDTLGHDKGDVLLVEAARRIGSCVRESDTVARLGGDEFTVILSGRDAGFDAQAIDRVAEDILKALSEPFRLDDLDTYVSASLGITLFPQDAQDLETLFKNADQAMYRAKNHGRNRYSYFTADLHEQAQRRMRLISDLRAALAAQQFRVYYQPIVDLADGQVFKAEALIRWQHPALGMIEPGQFITVAEDTGLIIPIGDWVFEQALNQVNQWRCQYRPDFQISVNKSPVQIRQADKTSSGWVQHLEQRQFPGDGICIEITEGLLLNTEPGTLKKLREYRAAGIQVAIDDFGTGYSSLTYLKKFNIDYLKIDRVFIAHLETDANDQALCEAIIVMAHKLGLKVIAEGVETDEQRRILQHAGCDYAQGFFYGRPVPADEFAARWLAAGDGHSPIR</sequence>
<dbReference type="CDD" id="cd01949">
    <property type="entry name" value="GGDEF"/>
    <property type="match status" value="1"/>
</dbReference>
<dbReference type="PROSITE" id="PS50887">
    <property type="entry name" value="GGDEF"/>
    <property type="match status" value="1"/>
</dbReference>
<dbReference type="Gene3D" id="3.20.20.450">
    <property type="entry name" value="EAL domain"/>
    <property type="match status" value="1"/>
</dbReference>
<proteinExistence type="predicted"/>
<dbReference type="InterPro" id="IPR035919">
    <property type="entry name" value="EAL_sf"/>
</dbReference>
<dbReference type="PROSITE" id="PS50113">
    <property type="entry name" value="PAC"/>
    <property type="match status" value="1"/>
</dbReference>
<dbReference type="Pfam" id="PF00563">
    <property type="entry name" value="EAL"/>
    <property type="match status" value="1"/>
</dbReference>
<dbReference type="FunFam" id="3.30.70.270:FF:000001">
    <property type="entry name" value="Diguanylate cyclase domain protein"/>
    <property type="match status" value="1"/>
</dbReference>
<dbReference type="Proteomes" id="UP000543030">
    <property type="component" value="Unassembled WGS sequence"/>
</dbReference>
<dbReference type="NCBIfam" id="TIGR00254">
    <property type="entry name" value="GGDEF"/>
    <property type="match status" value="1"/>
</dbReference>
<dbReference type="Gene3D" id="6.10.340.10">
    <property type="match status" value="1"/>
</dbReference>
<dbReference type="InterPro" id="IPR000160">
    <property type="entry name" value="GGDEF_dom"/>
</dbReference>
<evidence type="ECO:0000259" key="3">
    <source>
        <dbReference type="PROSITE" id="PS50883"/>
    </source>
</evidence>
<dbReference type="Pfam" id="PF08448">
    <property type="entry name" value="PAS_4"/>
    <property type="match status" value="1"/>
</dbReference>
<feature type="domain" description="PAC" evidence="2">
    <location>
        <begin position="511"/>
        <end position="563"/>
    </location>
</feature>
<dbReference type="InterPro" id="IPR001633">
    <property type="entry name" value="EAL_dom"/>
</dbReference>
<dbReference type="NCBIfam" id="TIGR00229">
    <property type="entry name" value="sensory_box"/>
    <property type="match status" value="1"/>
</dbReference>
<dbReference type="InterPro" id="IPR052155">
    <property type="entry name" value="Biofilm_reg_signaling"/>
</dbReference>
<dbReference type="EMBL" id="JACHHN010000001">
    <property type="protein sequence ID" value="MBB5189401.1"/>
    <property type="molecule type" value="Genomic_DNA"/>
</dbReference>
<dbReference type="SMART" id="SM00052">
    <property type="entry name" value="EAL"/>
    <property type="match status" value="1"/>
</dbReference>
<dbReference type="InterPro" id="IPR013656">
    <property type="entry name" value="PAS_4"/>
</dbReference>
<protein>
    <submittedName>
        <fullName evidence="5">Diguanylate cyclase (GGDEF)-like protein/PAS domain S-box-containing protein</fullName>
    </submittedName>
</protein>
<dbReference type="InterPro" id="IPR000700">
    <property type="entry name" value="PAS-assoc_C"/>
</dbReference>
<dbReference type="RefSeq" id="WP_184096482.1">
    <property type="nucleotide sequence ID" value="NZ_JACHHN010000001.1"/>
</dbReference>
<evidence type="ECO:0000259" key="2">
    <source>
        <dbReference type="PROSITE" id="PS50113"/>
    </source>
</evidence>
<accession>A0A840RAR9</accession>
<dbReference type="Gene3D" id="3.30.450.20">
    <property type="entry name" value="PAS domain"/>
    <property type="match status" value="1"/>
</dbReference>
<dbReference type="AlphaFoldDB" id="A0A840RAR9"/>
<name>A0A840RAR9_9NEIS</name>
<feature type="domain" description="EAL" evidence="3">
    <location>
        <begin position="740"/>
        <end position="995"/>
    </location>
</feature>
<dbReference type="PANTHER" id="PTHR44757:SF2">
    <property type="entry name" value="BIOFILM ARCHITECTURE MAINTENANCE PROTEIN MBAA"/>
    <property type="match status" value="1"/>
</dbReference>
<evidence type="ECO:0000313" key="5">
    <source>
        <dbReference type="EMBL" id="MBB5189401.1"/>
    </source>
</evidence>
<dbReference type="InterPro" id="IPR029787">
    <property type="entry name" value="Nucleotide_cyclase"/>
</dbReference>
<comment type="caution">
    <text evidence="5">The sequence shown here is derived from an EMBL/GenBank/DDBJ whole genome shotgun (WGS) entry which is preliminary data.</text>
</comment>
<keyword evidence="6" id="KW-1185">Reference proteome</keyword>
<dbReference type="InterPro" id="IPR035965">
    <property type="entry name" value="PAS-like_dom_sf"/>
</dbReference>
<keyword evidence="1" id="KW-0812">Transmembrane</keyword>
<dbReference type="GO" id="GO:0003824">
    <property type="term" value="F:catalytic activity"/>
    <property type="evidence" value="ECO:0007669"/>
    <property type="project" value="UniProtKB-ARBA"/>
</dbReference>
<keyword evidence="1" id="KW-1133">Transmembrane helix</keyword>
<evidence type="ECO:0000313" key="6">
    <source>
        <dbReference type="Proteomes" id="UP000543030"/>
    </source>
</evidence>